<dbReference type="AlphaFoldDB" id="A0A4Y7QI20"/>
<evidence type="ECO:0000256" key="1">
    <source>
        <dbReference type="ARBA" id="ARBA00022737"/>
    </source>
</evidence>
<organism evidence="3 4">
    <name type="scientific">Rickenella mellea</name>
    <dbReference type="NCBI Taxonomy" id="50990"/>
    <lineage>
        <taxon>Eukaryota</taxon>
        <taxon>Fungi</taxon>
        <taxon>Dikarya</taxon>
        <taxon>Basidiomycota</taxon>
        <taxon>Agaricomycotina</taxon>
        <taxon>Agaricomycetes</taxon>
        <taxon>Hymenochaetales</taxon>
        <taxon>Rickenellaceae</taxon>
        <taxon>Rickenella</taxon>
    </lineage>
</organism>
<dbReference type="EMBL" id="ML170160">
    <property type="protein sequence ID" value="TDL26878.1"/>
    <property type="molecule type" value="Genomic_DNA"/>
</dbReference>
<dbReference type="Proteomes" id="UP000294933">
    <property type="component" value="Unassembled WGS sequence"/>
</dbReference>
<evidence type="ECO:0008006" key="5">
    <source>
        <dbReference type="Google" id="ProtNLM"/>
    </source>
</evidence>
<feature type="region of interest" description="Disordered" evidence="2">
    <location>
        <begin position="351"/>
        <end position="374"/>
    </location>
</feature>
<dbReference type="VEuPathDB" id="FungiDB:BD410DRAFT_473714"/>
<dbReference type="InterPro" id="IPR011990">
    <property type="entry name" value="TPR-like_helical_dom_sf"/>
</dbReference>
<sequence length="801" mass="91189">MHGRTFALLRQCKKFWRRTSHQRALGKFAPEDTQTCTLNSNTDPNDQARRIIQRIHSVEAELSPEATHPIELHDFEHWRELLLAPNLDIAVRRLSTHVTSNDHPEGITVTHGDRGPLPTWVLIYLLSTKIYTQDQANMGLAIAHQHMPFIEDRFQPFILVLATRALAKRQVIAPLSDVVKSFLELPFTHQPSEPRHFNLMLRAMSHFHPAVTVAKLTTAVLNTMEARQIRLESNTYHSLLRNRLVTLELTKSLEARMKREGFIPNAEHLETFLRIYGKHGVIHHAGRYLGTIRKMKRRRGHVAPYGNQFSPSTDTPNPDTIVTRHTTAYLRSFAFDRASAFEYLRRLVASEQQHSNPSESTRVRSARHVSHRPGKRSIDHYDWTTLLHIAALDKHTNTPALLRLFNRCKSTSFGQNIAASTAVMGGLLKRQEFSAAEEVWRTLRTTDRVDNKALTMGLYTLVRAGHVHEAFETLEEFSEPRQSTGTSDGREILPDTALINSLMKSLLHSDRPDLVFRVWECMEALYSVKPNAESLTILLNSAFFAAKFDHSLDAVWKHIRFHLSFGGPESNEIRTSRTEVLRAIMEQIGSETKPVHVTSFWGSAPAGVKARDVFREIVLGNWPDLRNTEVPAQAVWSDGAQTQQPVRNMVRHIAGTAMSLIFPPPPPPQKISSLNEAVLTKANILPLGQYPQIVPNEKAFRAYIELLGELDHSSEIPLTLTWMRRLEVLPTPETLSVALVLWAGVSLRGPLIEKWEGRSEYVKLLRWLQYWLGKDRLPSDQQLARAMQHLLRKRRATGGMQ</sequence>
<proteinExistence type="predicted"/>
<evidence type="ECO:0000313" key="4">
    <source>
        <dbReference type="Proteomes" id="UP000294933"/>
    </source>
</evidence>
<dbReference type="OrthoDB" id="185373at2759"/>
<protein>
    <recommendedName>
        <fullName evidence="5">Pentacotripeptide-repeat region of PRORP domain-containing protein</fullName>
    </recommendedName>
</protein>
<evidence type="ECO:0000313" key="3">
    <source>
        <dbReference type="EMBL" id="TDL26878.1"/>
    </source>
</evidence>
<gene>
    <name evidence="3" type="ORF">BD410DRAFT_473714</name>
</gene>
<feature type="compositionally biased region" description="Basic residues" evidence="2">
    <location>
        <begin position="364"/>
        <end position="374"/>
    </location>
</feature>
<dbReference type="PANTHER" id="PTHR47932">
    <property type="entry name" value="ATPASE EXPRESSION PROTEIN 3"/>
    <property type="match status" value="1"/>
</dbReference>
<reference evidence="3 4" key="1">
    <citation type="submission" date="2018-06" db="EMBL/GenBank/DDBJ databases">
        <title>A transcriptomic atlas of mushroom development highlights an independent origin of complex multicellularity.</title>
        <authorList>
            <consortium name="DOE Joint Genome Institute"/>
            <person name="Krizsan K."/>
            <person name="Almasi E."/>
            <person name="Merenyi Z."/>
            <person name="Sahu N."/>
            <person name="Viragh M."/>
            <person name="Koszo T."/>
            <person name="Mondo S."/>
            <person name="Kiss B."/>
            <person name="Balint B."/>
            <person name="Kues U."/>
            <person name="Barry K."/>
            <person name="Hegedus J.C."/>
            <person name="Henrissat B."/>
            <person name="Johnson J."/>
            <person name="Lipzen A."/>
            <person name="Ohm R."/>
            <person name="Nagy I."/>
            <person name="Pangilinan J."/>
            <person name="Yan J."/>
            <person name="Xiong Y."/>
            <person name="Grigoriev I.V."/>
            <person name="Hibbett D.S."/>
            <person name="Nagy L.G."/>
        </authorList>
    </citation>
    <scope>NUCLEOTIDE SEQUENCE [LARGE SCALE GENOMIC DNA]</scope>
    <source>
        <strain evidence="3 4">SZMC22713</strain>
    </source>
</reference>
<keyword evidence="4" id="KW-1185">Reference proteome</keyword>
<evidence type="ECO:0000256" key="2">
    <source>
        <dbReference type="SAM" id="MobiDB-lite"/>
    </source>
</evidence>
<dbReference type="PANTHER" id="PTHR47932:SF44">
    <property type="entry name" value="MIOREX COMPLEX COMPONENT 1"/>
    <property type="match status" value="1"/>
</dbReference>
<keyword evidence="1" id="KW-0677">Repeat</keyword>
<name>A0A4Y7QI20_9AGAM</name>
<dbReference type="Gene3D" id="1.25.40.10">
    <property type="entry name" value="Tetratricopeptide repeat domain"/>
    <property type="match status" value="2"/>
</dbReference>
<feature type="compositionally biased region" description="Polar residues" evidence="2">
    <location>
        <begin position="351"/>
        <end position="360"/>
    </location>
</feature>
<dbReference type="STRING" id="50990.A0A4Y7QI20"/>
<accession>A0A4Y7QI20</accession>